<dbReference type="PANTHER" id="PTHR47481">
    <property type="match status" value="1"/>
</dbReference>
<accession>A0AAE0A0X3</accession>
<evidence type="ECO:0000313" key="1">
    <source>
        <dbReference type="EMBL" id="KAK3197986.1"/>
    </source>
</evidence>
<name>A0AAE0A0X3_9ROSI</name>
<reference evidence="1" key="1">
    <citation type="journal article" date="2023" name="Plant J.">
        <title>Genome sequences and population genomics provide insights into the demographic history, inbreeding, and mutation load of two 'living fossil' tree species of Dipteronia.</title>
        <authorList>
            <person name="Feng Y."/>
            <person name="Comes H.P."/>
            <person name="Chen J."/>
            <person name="Zhu S."/>
            <person name="Lu R."/>
            <person name="Zhang X."/>
            <person name="Li P."/>
            <person name="Qiu J."/>
            <person name="Olsen K.M."/>
            <person name="Qiu Y."/>
        </authorList>
    </citation>
    <scope>NUCLEOTIDE SEQUENCE</scope>
    <source>
        <strain evidence="1">NBL</strain>
    </source>
</reference>
<dbReference type="EMBL" id="JANJYJ010000007">
    <property type="protein sequence ID" value="KAK3197986.1"/>
    <property type="molecule type" value="Genomic_DNA"/>
</dbReference>
<dbReference type="Proteomes" id="UP001281410">
    <property type="component" value="Unassembled WGS sequence"/>
</dbReference>
<proteinExistence type="predicted"/>
<comment type="caution">
    <text evidence="1">The sequence shown here is derived from an EMBL/GenBank/DDBJ whole genome shotgun (WGS) entry which is preliminary data.</text>
</comment>
<protein>
    <submittedName>
        <fullName evidence="1">Uncharacterized protein</fullName>
    </submittedName>
</protein>
<dbReference type="AlphaFoldDB" id="A0AAE0A0X3"/>
<gene>
    <name evidence="1" type="ORF">Dsin_021401</name>
</gene>
<organism evidence="1 2">
    <name type="scientific">Dipteronia sinensis</name>
    <dbReference type="NCBI Taxonomy" id="43782"/>
    <lineage>
        <taxon>Eukaryota</taxon>
        <taxon>Viridiplantae</taxon>
        <taxon>Streptophyta</taxon>
        <taxon>Embryophyta</taxon>
        <taxon>Tracheophyta</taxon>
        <taxon>Spermatophyta</taxon>
        <taxon>Magnoliopsida</taxon>
        <taxon>eudicotyledons</taxon>
        <taxon>Gunneridae</taxon>
        <taxon>Pentapetalae</taxon>
        <taxon>rosids</taxon>
        <taxon>malvids</taxon>
        <taxon>Sapindales</taxon>
        <taxon>Sapindaceae</taxon>
        <taxon>Hippocastanoideae</taxon>
        <taxon>Acereae</taxon>
        <taxon>Dipteronia</taxon>
    </lineage>
</organism>
<sequence length="112" mass="12229">MTNSNPAVTSSSSSSTPQTNAVADYIQGIKTIIDNLELIGHPVDDGSVVIHTLNGLSSAYMPLASAIRARDTPISFEELYDKLLDHEAYLRQDESKKNGLTITAQFNQRSFN</sequence>
<dbReference type="PANTHER" id="PTHR47481:SF9">
    <property type="entry name" value="RETROTRANSPOSON GAG DOMAIN-CONTAINING PROTEIN"/>
    <property type="match status" value="1"/>
</dbReference>
<evidence type="ECO:0000313" key="2">
    <source>
        <dbReference type="Proteomes" id="UP001281410"/>
    </source>
</evidence>
<keyword evidence="2" id="KW-1185">Reference proteome</keyword>
<dbReference type="Pfam" id="PF14223">
    <property type="entry name" value="Retrotran_gag_2"/>
    <property type="match status" value="1"/>
</dbReference>